<reference evidence="1 2" key="1">
    <citation type="submission" date="2023-07" db="EMBL/GenBank/DDBJ databases">
        <title>Functional and genomic diversity of the sorghum phyllosphere microbiome.</title>
        <authorList>
            <person name="Shade A."/>
        </authorList>
    </citation>
    <scope>NUCLEOTIDE SEQUENCE [LARGE SCALE GENOMIC DNA]</scope>
    <source>
        <strain evidence="1 2">SORGH_AS_1064</strain>
    </source>
</reference>
<name>A0ABU0TG51_9FLAO</name>
<gene>
    <name evidence="1" type="ORF">QE404_001192</name>
</gene>
<dbReference type="EMBL" id="JAUTAL010000001">
    <property type="protein sequence ID" value="MDQ1096045.1"/>
    <property type="molecule type" value="Genomic_DNA"/>
</dbReference>
<keyword evidence="2" id="KW-1185">Reference proteome</keyword>
<evidence type="ECO:0000313" key="1">
    <source>
        <dbReference type="EMBL" id="MDQ1096045.1"/>
    </source>
</evidence>
<comment type="caution">
    <text evidence="1">The sequence shown here is derived from an EMBL/GenBank/DDBJ whole genome shotgun (WGS) entry which is preliminary data.</text>
</comment>
<dbReference type="Gene3D" id="3.40.630.30">
    <property type="match status" value="1"/>
</dbReference>
<organism evidence="1 2">
    <name type="scientific">Chryseobacterium camelliae</name>
    <dbReference type="NCBI Taxonomy" id="1265445"/>
    <lineage>
        <taxon>Bacteria</taxon>
        <taxon>Pseudomonadati</taxon>
        <taxon>Bacteroidota</taxon>
        <taxon>Flavobacteriia</taxon>
        <taxon>Flavobacteriales</taxon>
        <taxon>Weeksellaceae</taxon>
        <taxon>Chryseobacterium group</taxon>
        <taxon>Chryseobacterium</taxon>
    </lineage>
</organism>
<evidence type="ECO:0000313" key="2">
    <source>
        <dbReference type="Proteomes" id="UP001225072"/>
    </source>
</evidence>
<dbReference type="Proteomes" id="UP001225072">
    <property type="component" value="Unassembled WGS sequence"/>
</dbReference>
<evidence type="ECO:0008006" key="3">
    <source>
        <dbReference type="Google" id="ProtNLM"/>
    </source>
</evidence>
<protein>
    <recommendedName>
        <fullName evidence="3">GNAT family N-acetyltransferase</fullName>
    </recommendedName>
</protein>
<sequence>MIRKIRYSEIDFDKYSACLESSVQKNWYARREVLDELSGNWHILVLNDYEAVMPVNIKKKYGLNFVHMPLFCQQLGIFSLFDDPQINGEFLIFLKNNYRIFLYCFNHSNSFTTQIENRKNYIIPISDYLLLKRKKYFKGRKSTVKWSQHLIYRELQPDQTIKQFITENSKGISKYRDLEKFKNYFDFLYTNNSLKLCCAYLNDQLISLAVLISEDKQFSLLSLINDKKFKDENGPSFLIDQILKNYIHEKTLNFMGGNIRGIEVFFKSFGGELKSFPIIENKFMKKFS</sequence>
<accession>A0ABU0TG51</accession>
<proteinExistence type="predicted"/>
<dbReference type="RefSeq" id="WP_307447778.1">
    <property type="nucleotide sequence ID" value="NZ_JAUTAL010000001.1"/>
</dbReference>